<feature type="transmembrane region" description="Helical" evidence="3">
    <location>
        <begin position="339"/>
        <end position="360"/>
    </location>
</feature>
<dbReference type="InterPro" id="IPR036908">
    <property type="entry name" value="RlpA-like_sf"/>
</dbReference>
<dbReference type="Pfam" id="PF03330">
    <property type="entry name" value="DPBB_1"/>
    <property type="match status" value="1"/>
</dbReference>
<keyword evidence="3" id="KW-0812">Transmembrane</keyword>
<dbReference type="AlphaFoldDB" id="A0A8K1CMW7"/>
<evidence type="ECO:0000256" key="1">
    <source>
        <dbReference type="ARBA" id="ARBA00022729"/>
    </source>
</evidence>
<dbReference type="InterPro" id="IPR036749">
    <property type="entry name" value="Expansin_CBD_sf"/>
</dbReference>
<evidence type="ECO:0000256" key="3">
    <source>
        <dbReference type="SAM" id="Phobius"/>
    </source>
</evidence>
<evidence type="ECO:0000313" key="7">
    <source>
        <dbReference type="Proteomes" id="UP000794436"/>
    </source>
</evidence>
<reference evidence="6" key="1">
    <citation type="submission" date="2019-03" db="EMBL/GenBank/DDBJ databases">
        <title>Long read genome sequence of the mycoparasitic Pythium oligandrum ATCC 38472 isolated from sugarbeet rhizosphere.</title>
        <authorList>
            <person name="Gaulin E."/>
        </authorList>
    </citation>
    <scope>NUCLEOTIDE SEQUENCE</scope>
    <source>
        <strain evidence="6">ATCC 38472_TT</strain>
    </source>
</reference>
<dbReference type="SUPFAM" id="SSF50685">
    <property type="entry name" value="Barwin-like endoglucanases"/>
    <property type="match status" value="1"/>
</dbReference>
<feature type="compositionally biased region" description="Polar residues" evidence="2">
    <location>
        <begin position="274"/>
        <end position="285"/>
    </location>
</feature>
<dbReference type="Gene3D" id="2.60.40.760">
    <property type="entry name" value="Expansin, cellulose-binding-like domain"/>
    <property type="match status" value="1"/>
</dbReference>
<proteinExistence type="predicted"/>
<protein>
    <recommendedName>
        <fullName evidence="5">Expansin-like EG45 domain-containing protein</fullName>
    </recommendedName>
</protein>
<dbReference type="InterPro" id="IPR007112">
    <property type="entry name" value="Expansin/allergen_DPBB_dom"/>
</dbReference>
<dbReference type="NCBIfam" id="NF041144">
    <property type="entry name" value="expansin_EXLX1"/>
    <property type="match status" value="1"/>
</dbReference>
<keyword evidence="3" id="KW-1133">Transmembrane helix</keyword>
<dbReference type="PROSITE" id="PS50842">
    <property type="entry name" value="EXPANSIN_EG45"/>
    <property type="match status" value="1"/>
</dbReference>
<evidence type="ECO:0000256" key="4">
    <source>
        <dbReference type="SAM" id="SignalP"/>
    </source>
</evidence>
<dbReference type="PANTHER" id="PTHR31836:SF21">
    <property type="entry name" value="EXPANSIN-LIKE PROTEIN 7"/>
    <property type="match status" value="1"/>
</dbReference>
<feature type="compositionally biased region" description="Low complexity" evidence="2">
    <location>
        <begin position="246"/>
        <end position="273"/>
    </location>
</feature>
<gene>
    <name evidence="6" type="ORF">Poli38472_009395</name>
</gene>
<organism evidence="6 7">
    <name type="scientific">Pythium oligandrum</name>
    <name type="common">Mycoparasitic fungus</name>
    <dbReference type="NCBI Taxonomy" id="41045"/>
    <lineage>
        <taxon>Eukaryota</taxon>
        <taxon>Sar</taxon>
        <taxon>Stramenopiles</taxon>
        <taxon>Oomycota</taxon>
        <taxon>Peronosporomycetes</taxon>
        <taxon>Pythiales</taxon>
        <taxon>Pythiaceae</taxon>
        <taxon>Pythium</taxon>
    </lineage>
</organism>
<keyword evidence="1 4" id="KW-0732">Signal</keyword>
<feature type="compositionally biased region" description="Polar residues" evidence="2">
    <location>
        <begin position="211"/>
        <end position="223"/>
    </location>
</feature>
<dbReference type="CDD" id="cd22271">
    <property type="entry name" value="DPBB_EXP_N-like"/>
    <property type="match status" value="1"/>
</dbReference>
<feature type="compositionally biased region" description="Polar residues" evidence="2">
    <location>
        <begin position="298"/>
        <end position="310"/>
    </location>
</feature>
<dbReference type="PANTHER" id="PTHR31836">
    <property type="match status" value="1"/>
</dbReference>
<evidence type="ECO:0000256" key="2">
    <source>
        <dbReference type="SAM" id="MobiDB-lite"/>
    </source>
</evidence>
<feature type="chain" id="PRO_5035427670" description="Expansin-like EG45 domain-containing protein" evidence="4">
    <location>
        <begin position="20"/>
        <end position="404"/>
    </location>
</feature>
<dbReference type="OrthoDB" id="406505at2759"/>
<dbReference type="EMBL" id="SPLM01000038">
    <property type="protein sequence ID" value="TMW65228.1"/>
    <property type="molecule type" value="Genomic_DNA"/>
</dbReference>
<dbReference type="Proteomes" id="UP000794436">
    <property type="component" value="Unassembled WGS sequence"/>
</dbReference>
<feature type="signal peptide" evidence="4">
    <location>
        <begin position="1"/>
        <end position="19"/>
    </location>
</feature>
<dbReference type="InterPro" id="IPR051477">
    <property type="entry name" value="Expansin_CellWall"/>
</dbReference>
<dbReference type="InterPro" id="IPR049818">
    <property type="entry name" value="Expansin_EXLX1-like"/>
</dbReference>
<dbReference type="InterPro" id="IPR009009">
    <property type="entry name" value="RlpA-like_DPBB"/>
</dbReference>
<evidence type="ECO:0000259" key="5">
    <source>
        <dbReference type="PROSITE" id="PS50842"/>
    </source>
</evidence>
<sequence length="404" mass="42109">MRASHVATVVLAGLASVTADYFEGDGTAYTLGQTSAGNCNMMAANGDAGQNYAALNNEQWEDTKNCGRCAEVSCADARCGDKSTTQIVQILDRCPECKHGDLDLSPSVFGKITGSNPSRYKIRWRFVDCPIQGNIKYCLKGGSNNFWTAIQPTNVVSGVSSLKINGKQTKMLSSAYYYLLDGNSESQVDLSSLKVTITSVNGETIEDTVSLKDSSCTEGTSQFARGAGGGPVLAAPAPTPAPNTPSPTTATPAPTTTAPPTSTPASTPESPENATSIDQGQTNPSTPAPAPGLESGVVTDTTESGQVTDQRNADPPATNTGIREVNTRTDGSAAASPTIVAVAVLGAAALVALVVVVVIAKKKKKLNEKKSIEEEPDQIISRRAFDSICSPAEEPPQRMDFAVL</sequence>
<dbReference type="Gene3D" id="2.40.40.10">
    <property type="entry name" value="RlpA-like domain"/>
    <property type="match status" value="1"/>
</dbReference>
<name>A0A8K1CMW7_PYTOL</name>
<comment type="caution">
    <text evidence="6">The sequence shown here is derived from an EMBL/GenBank/DDBJ whole genome shotgun (WGS) entry which is preliminary data.</text>
</comment>
<feature type="domain" description="Expansin-like EG45" evidence="5">
    <location>
        <begin position="31"/>
        <end position="134"/>
    </location>
</feature>
<accession>A0A8K1CMW7</accession>
<evidence type="ECO:0000313" key="6">
    <source>
        <dbReference type="EMBL" id="TMW65228.1"/>
    </source>
</evidence>
<keyword evidence="7" id="KW-1185">Reference proteome</keyword>
<feature type="region of interest" description="Disordered" evidence="2">
    <location>
        <begin position="211"/>
        <end position="333"/>
    </location>
</feature>
<keyword evidence="3" id="KW-0472">Membrane</keyword>